<protein>
    <submittedName>
        <fullName evidence="1">Snf2 super family</fullName>
    </submittedName>
</protein>
<dbReference type="EMBL" id="JWZX01001982">
    <property type="protein sequence ID" value="KOO31585.1"/>
    <property type="molecule type" value="Genomic_DNA"/>
</dbReference>
<dbReference type="InterPro" id="IPR052583">
    <property type="entry name" value="ATP-helicase/E3_Ub-Ligase"/>
</dbReference>
<proteinExistence type="predicted"/>
<reference evidence="2" key="1">
    <citation type="journal article" date="2015" name="PLoS Genet.">
        <title>Genome Sequence and Transcriptome Analyses of Chrysochromulina tobin: Metabolic Tools for Enhanced Algal Fitness in the Prominent Order Prymnesiales (Haptophyceae).</title>
        <authorList>
            <person name="Hovde B.T."/>
            <person name="Deodato C.R."/>
            <person name="Hunsperger H.M."/>
            <person name="Ryken S.A."/>
            <person name="Yost W."/>
            <person name="Jha R.K."/>
            <person name="Patterson J."/>
            <person name="Monnat R.J. Jr."/>
            <person name="Barlow S.B."/>
            <person name="Starkenburg S.R."/>
            <person name="Cattolico R.A."/>
        </authorList>
    </citation>
    <scope>NUCLEOTIDE SEQUENCE</scope>
    <source>
        <strain evidence="2">CCMP291</strain>
    </source>
</reference>
<evidence type="ECO:0000313" key="1">
    <source>
        <dbReference type="EMBL" id="KOO31585.1"/>
    </source>
</evidence>
<dbReference type="AlphaFoldDB" id="A0A0M0JYF1"/>
<organism evidence="1 2">
    <name type="scientific">Chrysochromulina tobinii</name>
    <dbReference type="NCBI Taxonomy" id="1460289"/>
    <lineage>
        <taxon>Eukaryota</taxon>
        <taxon>Haptista</taxon>
        <taxon>Haptophyta</taxon>
        <taxon>Prymnesiophyceae</taxon>
        <taxon>Prymnesiales</taxon>
        <taxon>Chrysochromulinaceae</taxon>
        <taxon>Chrysochromulina</taxon>
    </lineage>
</organism>
<evidence type="ECO:0000313" key="2">
    <source>
        <dbReference type="Proteomes" id="UP000037460"/>
    </source>
</evidence>
<gene>
    <name evidence="1" type="ORF">Ctob_004329</name>
</gene>
<dbReference type="Gene3D" id="3.40.50.300">
    <property type="entry name" value="P-loop containing nucleotide triphosphate hydrolases"/>
    <property type="match status" value="1"/>
</dbReference>
<accession>A0A0M0JYF1</accession>
<sequence>MCIKPGCKAPAHPSCVISVAELGNEVADALKEQKVAAVMLVGTPLQRSSIIDNFQQLELKAGEPRVLLLNLRDESAAGANLTAASHAIFVHPLLVGSQQEYTSCDTQAVGRVRRYGQSRTVQLYRFLVANSIDEDIFRDRRAADAEVLLASAASGDKVRPIE</sequence>
<name>A0A0M0JYF1_9EUKA</name>
<dbReference type="PANTHER" id="PTHR45865">
    <property type="entry name" value="E3 UBIQUITIN-PROTEIN LIGASE SHPRH FAMILY MEMBER"/>
    <property type="match status" value="1"/>
</dbReference>
<dbReference type="PANTHER" id="PTHR45865:SF1">
    <property type="entry name" value="E3 UBIQUITIN-PROTEIN LIGASE SHPRH"/>
    <property type="match status" value="1"/>
</dbReference>
<dbReference type="SUPFAM" id="SSF52540">
    <property type="entry name" value="P-loop containing nucleoside triphosphate hydrolases"/>
    <property type="match status" value="1"/>
</dbReference>
<keyword evidence="2" id="KW-1185">Reference proteome</keyword>
<dbReference type="Proteomes" id="UP000037460">
    <property type="component" value="Unassembled WGS sequence"/>
</dbReference>
<comment type="caution">
    <text evidence="1">The sequence shown here is derived from an EMBL/GenBank/DDBJ whole genome shotgun (WGS) entry which is preliminary data.</text>
</comment>
<dbReference type="OrthoDB" id="3235507at2759"/>
<dbReference type="InterPro" id="IPR027417">
    <property type="entry name" value="P-loop_NTPase"/>
</dbReference>